<organism evidence="2 3">
    <name type="scientific">Neobacillus kokaensis</name>
    <dbReference type="NCBI Taxonomy" id="2759023"/>
    <lineage>
        <taxon>Bacteria</taxon>
        <taxon>Bacillati</taxon>
        <taxon>Bacillota</taxon>
        <taxon>Bacilli</taxon>
        <taxon>Bacillales</taxon>
        <taxon>Bacillaceae</taxon>
        <taxon>Neobacillus</taxon>
    </lineage>
</organism>
<keyword evidence="3" id="KW-1185">Reference proteome</keyword>
<feature type="transmembrane region" description="Helical" evidence="1">
    <location>
        <begin position="6"/>
        <end position="27"/>
    </location>
</feature>
<dbReference type="Proteomes" id="UP000637074">
    <property type="component" value="Unassembled WGS sequence"/>
</dbReference>
<keyword evidence="1" id="KW-0812">Transmembrane</keyword>
<dbReference type="EMBL" id="BNDS01000007">
    <property type="protein sequence ID" value="GHH98595.1"/>
    <property type="molecule type" value="Genomic_DNA"/>
</dbReference>
<accession>A0ABQ3N422</accession>
<keyword evidence="1" id="KW-0472">Membrane</keyword>
<dbReference type="Pfam" id="PF13075">
    <property type="entry name" value="DUF3939"/>
    <property type="match status" value="1"/>
</dbReference>
<protein>
    <recommendedName>
        <fullName evidence="4">DUF3939 domain-containing protein</fullName>
    </recommendedName>
</protein>
<sequence length="188" mass="22005">MSPLSFSWIFGVIIVGFVVYFIIKFFISPSQKGLKDELASAKNYPTIDVTLDDVRMSIRKFSEKLPKGVYRTILVQDDHSIDFHQLAHILGGIPTRKFYMSKETYDLFEEDERHIPPAMDMVQKAVDRYVEERKEFPLLSYDPLRRVNYYQLLQENYLKAAPEIEFYITELDGLITHNQPEKKGTSQL</sequence>
<comment type="caution">
    <text evidence="2">The sequence shown here is derived from an EMBL/GenBank/DDBJ whole genome shotgun (WGS) entry which is preliminary data.</text>
</comment>
<gene>
    <name evidence="2" type="ORF">AM1BK_21380</name>
</gene>
<keyword evidence="1" id="KW-1133">Transmembrane helix</keyword>
<evidence type="ECO:0008006" key="4">
    <source>
        <dbReference type="Google" id="ProtNLM"/>
    </source>
</evidence>
<evidence type="ECO:0000256" key="1">
    <source>
        <dbReference type="SAM" id="Phobius"/>
    </source>
</evidence>
<dbReference type="RefSeq" id="WP_191272590.1">
    <property type="nucleotide sequence ID" value="NZ_BNDS01000007.1"/>
</dbReference>
<evidence type="ECO:0000313" key="2">
    <source>
        <dbReference type="EMBL" id="GHH98595.1"/>
    </source>
</evidence>
<dbReference type="InterPro" id="IPR025071">
    <property type="entry name" value="DUF3939"/>
</dbReference>
<name>A0ABQ3N422_9BACI</name>
<reference evidence="2 3" key="1">
    <citation type="journal article" date="2022" name="Int. J. Syst. Evol. Microbiol.">
        <title>Neobacillus kokaensis sp. nov., isolated from soil.</title>
        <authorList>
            <person name="Yuki K."/>
            <person name="Matsubara H."/>
            <person name="Yamaguchi S."/>
        </authorList>
    </citation>
    <scope>NUCLEOTIDE SEQUENCE [LARGE SCALE GENOMIC DNA]</scope>
    <source>
        <strain evidence="2 3">LOB 377</strain>
    </source>
</reference>
<evidence type="ECO:0000313" key="3">
    <source>
        <dbReference type="Proteomes" id="UP000637074"/>
    </source>
</evidence>
<proteinExistence type="predicted"/>